<protein>
    <recommendedName>
        <fullName evidence="1">Phosphatidic acid phosphatase type 2/haloperoxidase domain-containing protein</fullName>
    </recommendedName>
</protein>
<dbReference type="Gene3D" id="1.10.606.20">
    <property type="match status" value="1"/>
</dbReference>
<dbReference type="EMBL" id="UINC01001789">
    <property type="protein sequence ID" value="SUZ88820.1"/>
    <property type="molecule type" value="Genomic_DNA"/>
</dbReference>
<gene>
    <name evidence="2" type="ORF">METZ01_LOCUS41674</name>
</gene>
<dbReference type="SUPFAM" id="SSF48317">
    <property type="entry name" value="Acid phosphatase/Vanadium-dependent haloperoxidase"/>
    <property type="match status" value="1"/>
</dbReference>
<proteinExistence type="predicted"/>
<accession>A0A381RB00</accession>
<organism evidence="2">
    <name type="scientific">marine metagenome</name>
    <dbReference type="NCBI Taxonomy" id="408172"/>
    <lineage>
        <taxon>unclassified sequences</taxon>
        <taxon>metagenomes</taxon>
        <taxon>ecological metagenomes</taxon>
    </lineage>
</organism>
<evidence type="ECO:0000313" key="2">
    <source>
        <dbReference type="EMBL" id="SUZ88820.1"/>
    </source>
</evidence>
<dbReference type="PANTHER" id="PTHR34599">
    <property type="entry name" value="PEROXIDASE-RELATED"/>
    <property type="match status" value="1"/>
</dbReference>
<dbReference type="Pfam" id="PF01569">
    <property type="entry name" value="PAP2"/>
    <property type="match status" value="1"/>
</dbReference>
<evidence type="ECO:0000259" key="1">
    <source>
        <dbReference type="Pfam" id="PF01569"/>
    </source>
</evidence>
<dbReference type="InterPro" id="IPR036938">
    <property type="entry name" value="PAP2/HPO_sf"/>
</dbReference>
<dbReference type="InterPro" id="IPR052559">
    <property type="entry name" value="V-haloperoxidase"/>
</dbReference>
<dbReference type="AlphaFoldDB" id="A0A381RB00"/>
<sequence length="254" mass="28882">MEGIEPHWDKIRTLVVDSSNQFVIKPPPEFSLDPDTKFYDDIMEVYDIGINLTDEQKEIASFWDCNPYVSHHKGHAMFATKKITPGGHWIEITSLVTRDANLNLMETIKTYSMVSIGLFDAFIVCWDEKWRSILVRPETVINQYFDEDWIPFLQTPPFPEYTSGHSVISRASAVILTALLGDKFEFFDTSETEYGLPPRTFGSFIEASDEAAISRIYGGIHYMPAITYGVEQGEKVGKFVLDNIDVSNTTLSIK</sequence>
<feature type="domain" description="Phosphatidic acid phosphatase type 2/haloperoxidase" evidence="1">
    <location>
        <begin position="129"/>
        <end position="233"/>
    </location>
</feature>
<name>A0A381RB00_9ZZZZ</name>
<reference evidence="2" key="1">
    <citation type="submission" date="2018-05" db="EMBL/GenBank/DDBJ databases">
        <authorList>
            <person name="Lanie J.A."/>
            <person name="Ng W.-L."/>
            <person name="Kazmierczak K.M."/>
            <person name="Andrzejewski T.M."/>
            <person name="Davidsen T.M."/>
            <person name="Wayne K.J."/>
            <person name="Tettelin H."/>
            <person name="Glass J.I."/>
            <person name="Rusch D."/>
            <person name="Podicherti R."/>
            <person name="Tsui H.-C.T."/>
            <person name="Winkler M.E."/>
        </authorList>
    </citation>
    <scope>NUCLEOTIDE SEQUENCE</scope>
</reference>
<dbReference type="CDD" id="cd03398">
    <property type="entry name" value="PAP2_haloperoxidase"/>
    <property type="match status" value="1"/>
</dbReference>
<dbReference type="PANTHER" id="PTHR34599:SF2">
    <property type="entry name" value="TRAF-TYPE DOMAIN-CONTAINING PROTEIN"/>
    <property type="match status" value="1"/>
</dbReference>
<dbReference type="InterPro" id="IPR000326">
    <property type="entry name" value="PAP2/HPO"/>
</dbReference>